<feature type="transmembrane region" description="Helical" evidence="8">
    <location>
        <begin position="144"/>
        <end position="166"/>
    </location>
</feature>
<keyword evidence="5 11" id="KW-0067">ATP-binding</keyword>
<dbReference type="Pfam" id="PF00005">
    <property type="entry name" value="ABC_tran"/>
    <property type="match status" value="1"/>
</dbReference>
<evidence type="ECO:0000256" key="3">
    <source>
        <dbReference type="ARBA" id="ARBA00022692"/>
    </source>
</evidence>
<dbReference type="PANTHER" id="PTHR43394">
    <property type="entry name" value="ATP-DEPENDENT PERMEASE MDL1, MITOCHONDRIAL"/>
    <property type="match status" value="1"/>
</dbReference>
<name>A0A1S6IM34_9LACT</name>
<dbReference type="CDD" id="cd18544">
    <property type="entry name" value="ABC_6TM_TmrA_like"/>
    <property type="match status" value="1"/>
</dbReference>
<feature type="transmembrane region" description="Helical" evidence="8">
    <location>
        <begin position="172"/>
        <end position="190"/>
    </location>
</feature>
<feature type="domain" description="ABC transmembrane type-1" evidence="10">
    <location>
        <begin position="33"/>
        <end position="317"/>
    </location>
</feature>
<keyword evidence="11" id="KW-0378">Hydrolase</keyword>
<proteinExistence type="predicted"/>
<dbReference type="GO" id="GO:0016887">
    <property type="term" value="F:ATP hydrolysis activity"/>
    <property type="evidence" value="ECO:0007669"/>
    <property type="project" value="InterPro"/>
</dbReference>
<dbReference type="InterPro" id="IPR003593">
    <property type="entry name" value="AAA+_ATPase"/>
</dbReference>
<keyword evidence="4" id="KW-0547">Nucleotide-binding</keyword>
<feature type="transmembrane region" description="Helical" evidence="8">
    <location>
        <begin position="69"/>
        <end position="90"/>
    </location>
</feature>
<evidence type="ECO:0000313" key="11">
    <source>
        <dbReference type="EMBL" id="AQS52607.1"/>
    </source>
</evidence>
<keyword evidence="2" id="KW-0813">Transport</keyword>
<feature type="transmembrane region" description="Helical" evidence="8">
    <location>
        <begin position="254"/>
        <end position="276"/>
    </location>
</feature>
<evidence type="ECO:0000256" key="4">
    <source>
        <dbReference type="ARBA" id="ARBA00022741"/>
    </source>
</evidence>
<keyword evidence="3 8" id="KW-0812">Transmembrane</keyword>
<dbReference type="CDD" id="cd03254">
    <property type="entry name" value="ABCC_Glucan_exporter_like"/>
    <property type="match status" value="1"/>
</dbReference>
<evidence type="ECO:0000259" key="10">
    <source>
        <dbReference type="PROSITE" id="PS50929"/>
    </source>
</evidence>
<dbReference type="InterPro" id="IPR027417">
    <property type="entry name" value="P-loop_NTPase"/>
</dbReference>
<comment type="subcellular location">
    <subcellularLocation>
        <location evidence="1">Cell membrane</location>
        <topology evidence="1">Multi-pass membrane protein</topology>
    </subcellularLocation>
</comment>
<evidence type="ECO:0000259" key="9">
    <source>
        <dbReference type="PROSITE" id="PS50893"/>
    </source>
</evidence>
<gene>
    <name evidence="11" type="primary">yheH_1</name>
    <name evidence="11" type="ORF">BW727_100198</name>
</gene>
<dbReference type="GO" id="GO:0015421">
    <property type="term" value="F:ABC-type oligopeptide transporter activity"/>
    <property type="evidence" value="ECO:0007669"/>
    <property type="project" value="TreeGrafter"/>
</dbReference>
<dbReference type="KEGG" id="jda:BW727_100198"/>
<evidence type="ECO:0000256" key="6">
    <source>
        <dbReference type="ARBA" id="ARBA00022989"/>
    </source>
</evidence>
<dbReference type="STRING" id="708126.BW727_100198"/>
<dbReference type="SMART" id="SM00382">
    <property type="entry name" value="AAA"/>
    <property type="match status" value="1"/>
</dbReference>
<dbReference type="Gene3D" id="1.20.1560.10">
    <property type="entry name" value="ABC transporter type 1, transmembrane domain"/>
    <property type="match status" value="1"/>
</dbReference>
<accession>A0A1S6IM34</accession>
<reference evidence="11 12" key="1">
    <citation type="journal article" date="2014" name="Int. J. Syst. Evol. Microbiol.">
        <title>Jeotgalibaca dankookensis gen. nov., sp. nov., a member of the family Carnobacteriaceae, isolated from seujeot (Korean traditional food).</title>
        <authorList>
            <person name="Lee D.G."/>
            <person name="Trujillo M.E."/>
            <person name="Kang H."/>
            <person name="Ahn T.Y."/>
        </authorList>
    </citation>
    <scope>NUCLEOTIDE SEQUENCE [LARGE SCALE GENOMIC DNA]</scope>
    <source>
        <strain evidence="11 12">EX-07</strain>
    </source>
</reference>
<dbReference type="InterPro" id="IPR036640">
    <property type="entry name" value="ABC1_TM_sf"/>
</dbReference>
<evidence type="ECO:0000256" key="7">
    <source>
        <dbReference type="ARBA" id="ARBA00023136"/>
    </source>
</evidence>
<organism evidence="11 12">
    <name type="scientific">Jeotgalibaca dankookensis</name>
    <dbReference type="NCBI Taxonomy" id="708126"/>
    <lineage>
        <taxon>Bacteria</taxon>
        <taxon>Bacillati</taxon>
        <taxon>Bacillota</taxon>
        <taxon>Bacilli</taxon>
        <taxon>Lactobacillales</taxon>
        <taxon>Carnobacteriaceae</taxon>
        <taxon>Jeotgalibaca</taxon>
    </lineage>
</organism>
<dbReference type="EC" id="3.6.3.-" evidence="11"/>
<dbReference type="InterPro" id="IPR003439">
    <property type="entry name" value="ABC_transporter-like_ATP-bd"/>
</dbReference>
<evidence type="ECO:0000256" key="5">
    <source>
        <dbReference type="ARBA" id="ARBA00022840"/>
    </source>
</evidence>
<evidence type="ECO:0000256" key="2">
    <source>
        <dbReference type="ARBA" id="ARBA00022448"/>
    </source>
</evidence>
<dbReference type="FunFam" id="3.40.50.300:FF:000287">
    <property type="entry name" value="Multidrug ABC transporter ATP-binding protein"/>
    <property type="match status" value="1"/>
</dbReference>
<feature type="domain" description="ABC transporter" evidence="9">
    <location>
        <begin position="351"/>
        <end position="584"/>
    </location>
</feature>
<dbReference type="AlphaFoldDB" id="A0A1S6IM34"/>
<keyword evidence="7 8" id="KW-0472">Membrane</keyword>
<dbReference type="InterPro" id="IPR039421">
    <property type="entry name" value="Type_1_exporter"/>
</dbReference>
<dbReference type="GO" id="GO:0005886">
    <property type="term" value="C:plasma membrane"/>
    <property type="evidence" value="ECO:0007669"/>
    <property type="project" value="UniProtKB-SubCell"/>
</dbReference>
<evidence type="ECO:0000256" key="1">
    <source>
        <dbReference type="ARBA" id="ARBA00004651"/>
    </source>
</evidence>
<dbReference type="SUPFAM" id="SSF52540">
    <property type="entry name" value="P-loop containing nucleoside triphosphate hydrolases"/>
    <property type="match status" value="1"/>
</dbReference>
<dbReference type="PROSITE" id="PS50893">
    <property type="entry name" value="ABC_TRANSPORTER_2"/>
    <property type="match status" value="1"/>
</dbReference>
<keyword evidence="12" id="KW-1185">Reference proteome</keyword>
<dbReference type="Gene3D" id="3.40.50.300">
    <property type="entry name" value="P-loop containing nucleotide triphosphate hydrolases"/>
    <property type="match status" value="1"/>
</dbReference>
<dbReference type="PROSITE" id="PS50929">
    <property type="entry name" value="ABC_TM1F"/>
    <property type="match status" value="1"/>
</dbReference>
<protein>
    <submittedName>
        <fullName evidence="11">Putative multidrug resistance ABC transporter ATP-binding/permease protein YheH</fullName>
        <ecNumber evidence="11">3.6.3.-</ecNumber>
    </submittedName>
</protein>
<dbReference type="SUPFAM" id="SSF90123">
    <property type="entry name" value="ABC transporter transmembrane region"/>
    <property type="match status" value="1"/>
</dbReference>
<dbReference type="PANTHER" id="PTHR43394:SF1">
    <property type="entry name" value="ATP-BINDING CASSETTE SUB-FAMILY B MEMBER 10, MITOCHONDRIAL"/>
    <property type="match status" value="1"/>
</dbReference>
<evidence type="ECO:0000313" key="12">
    <source>
        <dbReference type="Proteomes" id="UP000188993"/>
    </source>
</evidence>
<dbReference type="InterPro" id="IPR011527">
    <property type="entry name" value="ABC1_TM_dom"/>
</dbReference>
<dbReference type="EMBL" id="CP019728">
    <property type="protein sequence ID" value="AQS52607.1"/>
    <property type="molecule type" value="Genomic_DNA"/>
</dbReference>
<keyword evidence="6 8" id="KW-1133">Transmembrane helix</keyword>
<evidence type="ECO:0000256" key="8">
    <source>
        <dbReference type="SAM" id="Phobius"/>
    </source>
</evidence>
<feature type="transmembrane region" description="Helical" evidence="8">
    <location>
        <begin position="30"/>
        <end position="49"/>
    </location>
</feature>
<dbReference type="Proteomes" id="UP000188993">
    <property type="component" value="Chromosome"/>
</dbReference>
<dbReference type="GO" id="GO:0005524">
    <property type="term" value="F:ATP binding"/>
    <property type="evidence" value="ECO:0007669"/>
    <property type="project" value="UniProtKB-KW"/>
</dbReference>
<sequence length="597" mass="67482">MADKKTNFTLREQASILAGLFSFTKKYWKLFTVSVLSMAAVSAISAYLPVIVQRYIDNYLATGDATIGIAIRMSLFYLVFVILKMVLVYLKNYTFKIASELTVATMRNKLYGKVVGLGMRYFDQTPTGSVVSRVTNDTETIKEFWNVFLTFLDGLLNAISIGIAMFALNAQLAWIFMGFIPIVFALIYIYQKYSTIIYGRMRSALSRVNAKLSESITGMTIIQHFNQEERMKREFDVVNQEYVTARKNMFKMNALLLMPAVNLIEAIALFIVLWIFGIRFLENSIANVGMIYAFTSYAKSFFHPIGNMLDSLSVFQDGLVSGSRVMEIINLDEKAPHSNPDATGEITEGKIEINNLSFSYDNENDVLHDISISAQPGETIALVGQTGSGKSSIINILMRFYDYQRGEILIDGQSIRDIPMKTLRQQMGLVLQDSFMFYGDMADNIRMHGMYTDQEIKAAAEFVNADDFIEELDGGYHAKVIEGGATFSTGEKQLISFARTILRSPKILILDEATANIDTETEQKISKGLENMRRGRTTIIIAHRLSTIRDADKIYVLRQGRIIEEGKHDELIEQGGVYYDMYQLQSFQEEEGDYLGE</sequence>
<dbReference type="Pfam" id="PF00664">
    <property type="entry name" value="ABC_membrane"/>
    <property type="match status" value="1"/>
</dbReference>